<keyword evidence="1" id="KW-0862">Zinc</keyword>
<feature type="region of interest" description="Disordered" evidence="3">
    <location>
        <begin position="1"/>
        <end position="45"/>
    </location>
</feature>
<keyword evidence="1" id="KW-0863">Zinc-finger</keyword>
<dbReference type="GO" id="GO:0003676">
    <property type="term" value="F:nucleic acid binding"/>
    <property type="evidence" value="ECO:0007669"/>
    <property type="project" value="InterPro"/>
</dbReference>
<feature type="domain" description="CCHC-type" evidence="4">
    <location>
        <begin position="216"/>
        <end position="229"/>
    </location>
</feature>
<reference evidence="5" key="1">
    <citation type="submission" date="2021-10" db="EMBL/GenBank/DDBJ databases">
        <title>Tropical sea cucumber genome reveals ecological adaptation and Cuvierian tubules defense mechanism.</title>
        <authorList>
            <person name="Chen T."/>
        </authorList>
    </citation>
    <scope>NUCLEOTIDE SEQUENCE</scope>
    <source>
        <strain evidence="5">Nanhai2018</strain>
        <tissue evidence="5">Muscle</tissue>
    </source>
</reference>
<dbReference type="GO" id="GO:0008270">
    <property type="term" value="F:zinc ion binding"/>
    <property type="evidence" value="ECO:0007669"/>
    <property type="project" value="UniProtKB-KW"/>
</dbReference>
<protein>
    <recommendedName>
        <fullName evidence="4">CCHC-type domain-containing protein</fullName>
    </recommendedName>
</protein>
<comment type="caution">
    <text evidence="5">The sequence shown here is derived from an EMBL/GenBank/DDBJ whole genome shotgun (WGS) entry which is preliminary data.</text>
</comment>
<dbReference type="AlphaFoldDB" id="A0A9Q0YFN6"/>
<dbReference type="EMBL" id="JAIZAY010000022">
    <property type="protein sequence ID" value="KAJ8020535.1"/>
    <property type="molecule type" value="Genomic_DNA"/>
</dbReference>
<dbReference type="Gene3D" id="4.10.60.10">
    <property type="entry name" value="Zinc finger, CCHC-type"/>
    <property type="match status" value="1"/>
</dbReference>
<evidence type="ECO:0000313" key="6">
    <source>
        <dbReference type="Proteomes" id="UP001152320"/>
    </source>
</evidence>
<keyword evidence="2" id="KW-0175">Coiled coil</keyword>
<name>A0A9Q0YFN6_HOLLE</name>
<gene>
    <name evidence="5" type="ORF">HOLleu_40149</name>
</gene>
<dbReference type="InterPro" id="IPR001878">
    <property type="entry name" value="Znf_CCHC"/>
</dbReference>
<feature type="coiled-coil region" evidence="2">
    <location>
        <begin position="315"/>
        <end position="357"/>
    </location>
</feature>
<dbReference type="SUPFAM" id="SSF54928">
    <property type="entry name" value="RNA-binding domain, RBD"/>
    <property type="match status" value="1"/>
</dbReference>
<proteinExistence type="predicted"/>
<dbReference type="OrthoDB" id="8123886at2759"/>
<evidence type="ECO:0000256" key="3">
    <source>
        <dbReference type="SAM" id="MobiDB-lite"/>
    </source>
</evidence>
<keyword evidence="6" id="KW-1185">Reference proteome</keyword>
<dbReference type="Proteomes" id="UP001152320">
    <property type="component" value="Chromosome 22"/>
</dbReference>
<dbReference type="InterPro" id="IPR035979">
    <property type="entry name" value="RBD_domain_sf"/>
</dbReference>
<feature type="region of interest" description="Disordered" evidence="3">
    <location>
        <begin position="281"/>
        <end position="314"/>
    </location>
</feature>
<evidence type="ECO:0000259" key="4">
    <source>
        <dbReference type="PROSITE" id="PS50158"/>
    </source>
</evidence>
<accession>A0A9Q0YFN6</accession>
<keyword evidence="1" id="KW-0479">Metal-binding</keyword>
<organism evidence="5 6">
    <name type="scientific">Holothuria leucospilota</name>
    <name type="common">Black long sea cucumber</name>
    <name type="synonym">Mertensiothuria leucospilota</name>
    <dbReference type="NCBI Taxonomy" id="206669"/>
    <lineage>
        <taxon>Eukaryota</taxon>
        <taxon>Metazoa</taxon>
        <taxon>Echinodermata</taxon>
        <taxon>Eleutherozoa</taxon>
        <taxon>Echinozoa</taxon>
        <taxon>Holothuroidea</taxon>
        <taxon>Aspidochirotacea</taxon>
        <taxon>Aspidochirotida</taxon>
        <taxon>Holothuriidae</taxon>
        <taxon>Holothuria</taxon>
    </lineage>
</organism>
<evidence type="ECO:0000313" key="5">
    <source>
        <dbReference type="EMBL" id="KAJ8020535.1"/>
    </source>
</evidence>
<dbReference type="SUPFAM" id="SSF57756">
    <property type="entry name" value="Retrovirus zinc finger-like domains"/>
    <property type="match status" value="1"/>
</dbReference>
<evidence type="ECO:0000256" key="2">
    <source>
        <dbReference type="SAM" id="Coils"/>
    </source>
</evidence>
<dbReference type="InterPro" id="IPR036875">
    <property type="entry name" value="Znf_CCHC_sf"/>
</dbReference>
<dbReference type="PROSITE" id="PS50158">
    <property type="entry name" value="ZF_CCHC"/>
    <property type="match status" value="1"/>
</dbReference>
<evidence type="ECO:0000256" key="1">
    <source>
        <dbReference type="PROSITE-ProRule" id="PRU00047"/>
    </source>
</evidence>
<sequence>MEEEQLIPSFPDPTQEDMEFQTVTRKRRRTSNSAPGPEDQREPRRHHCKYPVILTGLPATMKNPIAIRKYIDDNHPTAQVIRTTTSRRGHTIIAAQDETSQKTLLKDWKPIEGRRPTARLPKQKTARPETYEGVIIGLHPDITEEDATKEMGKTNGFDIVSFRRFYRKGTRIPTWKAAVTFASNEDFQRALDKGVNIGYQHHRVEAIRREATPTECHNCQRYGHLASNCSHRKTCLRCAGHHSLAECPNPREQPKCANCSRSHIASYRGCSRYARALEELKKKTTKKTPQAQGTPRVPTARPDKPNPTSFCSPQITDLQKKHEDAIKKMEEHHQLELEAIRLQHQATVEKIEEANTQLFHQLREDTTTQINEMKGRIIHFLGDVLHHLIPTEEDKPPTDYQKATVIQQKAWAHLGLAIDISNIKAELKKKSSPPKAKKTSK</sequence>